<organism evidence="1 2">
    <name type="scientific">Candidatus Nitrosacidococcus tergens</name>
    <dbReference type="NCBI Taxonomy" id="553981"/>
    <lineage>
        <taxon>Bacteria</taxon>
        <taxon>Pseudomonadati</taxon>
        <taxon>Pseudomonadota</taxon>
        <taxon>Gammaproteobacteria</taxon>
        <taxon>Chromatiales</taxon>
        <taxon>Chromatiaceae</taxon>
        <taxon>Candidatus Nitrosacidococcus</taxon>
    </lineage>
</organism>
<name>A0A7G1Q9R4_9GAMM</name>
<dbReference type="EMBL" id="LR778175">
    <property type="protein sequence ID" value="CAB1276166.1"/>
    <property type="molecule type" value="Genomic_DNA"/>
</dbReference>
<reference evidence="1 2" key="1">
    <citation type="submission" date="2020-03" db="EMBL/GenBank/DDBJ databases">
        <authorList>
            <person name="Picone N."/>
        </authorList>
    </citation>
    <scope>NUCLEOTIDE SEQUENCE [LARGE SCALE GENOMIC DNA]</scope>
    <source>
        <strain evidence="1">NSCAC1</strain>
    </source>
</reference>
<gene>
    <name evidence="1" type="ORF">NSCAC_1032</name>
</gene>
<accession>A0A7G1Q9R4</accession>
<dbReference type="Pfam" id="PF04134">
    <property type="entry name" value="DCC1-like"/>
    <property type="match status" value="1"/>
</dbReference>
<evidence type="ECO:0008006" key="3">
    <source>
        <dbReference type="Google" id="ProtNLM"/>
    </source>
</evidence>
<dbReference type="AlphaFoldDB" id="A0A7G1Q9R4"/>
<dbReference type="KEGG" id="ntg:NSCAC_1032"/>
<dbReference type="Proteomes" id="UP000516072">
    <property type="component" value="Chromosome"/>
</dbReference>
<dbReference type="InterPro" id="IPR007263">
    <property type="entry name" value="DCC1-like"/>
</dbReference>
<sequence>MDKRDMSKPIKVYYNSACPVCNAGIKSQKAKMPNKGVIWHDVHTQTRVYHDVSHNLELVRKKLHVIDQKGEVKIGIDAFAEIWRHSPKEVWKSKLITQPVIKQASALGYSLFAEGLYRWNLWKNHWQPSTYQSKD</sequence>
<evidence type="ECO:0000313" key="2">
    <source>
        <dbReference type="Proteomes" id="UP000516072"/>
    </source>
</evidence>
<protein>
    <recommendedName>
        <fullName evidence="3">Thiol-disulfide oxidoreductase DCC</fullName>
    </recommendedName>
</protein>
<proteinExistence type="predicted"/>
<evidence type="ECO:0000313" key="1">
    <source>
        <dbReference type="EMBL" id="CAB1276166.1"/>
    </source>
</evidence>
<keyword evidence="2" id="KW-1185">Reference proteome</keyword>
<dbReference type="GO" id="GO:0015035">
    <property type="term" value="F:protein-disulfide reductase activity"/>
    <property type="evidence" value="ECO:0007669"/>
    <property type="project" value="InterPro"/>
</dbReference>
<dbReference type="RefSeq" id="WP_197743770.1">
    <property type="nucleotide sequence ID" value="NZ_LR778175.1"/>
</dbReference>